<dbReference type="Proteomes" id="UP000198634">
    <property type="component" value="Unassembled WGS sequence"/>
</dbReference>
<dbReference type="EMBL" id="FOEP01000030">
    <property type="protein sequence ID" value="SER10709.1"/>
    <property type="molecule type" value="Genomic_DNA"/>
</dbReference>
<protein>
    <submittedName>
        <fullName evidence="1">Transposase</fullName>
    </submittedName>
</protein>
<dbReference type="OrthoDB" id="9800877at2"/>
<name>A0A1H9LHJ9_9RHOB</name>
<keyword evidence="2" id="KW-1185">Reference proteome</keyword>
<accession>A0A1H9LHJ9</accession>
<dbReference type="AlphaFoldDB" id="A0A1H9LHJ9"/>
<organism evidence="1 2">
    <name type="scientific">Thalassovita taeanensis</name>
    <dbReference type="NCBI Taxonomy" id="657014"/>
    <lineage>
        <taxon>Bacteria</taxon>
        <taxon>Pseudomonadati</taxon>
        <taxon>Pseudomonadota</taxon>
        <taxon>Alphaproteobacteria</taxon>
        <taxon>Rhodobacterales</taxon>
        <taxon>Roseobacteraceae</taxon>
        <taxon>Thalassovita</taxon>
    </lineage>
</organism>
<dbReference type="GO" id="GO:0004803">
    <property type="term" value="F:transposase activity"/>
    <property type="evidence" value="ECO:0007669"/>
    <property type="project" value="InterPro"/>
</dbReference>
<dbReference type="RefSeq" id="WP_090271458.1">
    <property type="nucleotide sequence ID" value="NZ_FOEP01000030.1"/>
</dbReference>
<dbReference type="STRING" id="657014.SAMN04488092_1305"/>
<dbReference type="InterPro" id="IPR010921">
    <property type="entry name" value="Trp_repressor/repl_initiator"/>
</dbReference>
<evidence type="ECO:0000313" key="1">
    <source>
        <dbReference type="EMBL" id="SER10709.1"/>
    </source>
</evidence>
<dbReference type="SUPFAM" id="SSF48295">
    <property type="entry name" value="TrpR-like"/>
    <property type="match status" value="1"/>
</dbReference>
<evidence type="ECO:0000313" key="2">
    <source>
        <dbReference type="Proteomes" id="UP000198634"/>
    </source>
</evidence>
<dbReference type="GO" id="GO:0006313">
    <property type="term" value="P:DNA transposition"/>
    <property type="evidence" value="ECO:0007669"/>
    <property type="project" value="InterPro"/>
</dbReference>
<reference evidence="1 2" key="1">
    <citation type="submission" date="2016-10" db="EMBL/GenBank/DDBJ databases">
        <authorList>
            <person name="de Groot N.N."/>
        </authorList>
    </citation>
    <scope>NUCLEOTIDE SEQUENCE [LARGE SCALE GENOMIC DNA]</scope>
    <source>
        <strain evidence="1 2">DSM 22007</strain>
    </source>
</reference>
<dbReference type="PANTHER" id="PTHR37936:SF3">
    <property type="entry name" value="TRANSPOSASE INSC FOR INSERTION ELEMENT IS2A-RELATED"/>
    <property type="match status" value="1"/>
</dbReference>
<proteinExistence type="predicted"/>
<gene>
    <name evidence="1" type="ORF">SAMN04488092_1305</name>
</gene>
<dbReference type="InterPro" id="IPR002514">
    <property type="entry name" value="Transposase_8"/>
</dbReference>
<dbReference type="GO" id="GO:0043565">
    <property type="term" value="F:sequence-specific DNA binding"/>
    <property type="evidence" value="ECO:0007669"/>
    <property type="project" value="InterPro"/>
</dbReference>
<sequence>METTLEVLPVGGRGRRKRKWPDELKARIVAETLVPGSTVNAVARRHGVPANHLSSWRTLARTGRLVLPAPEDPVEFASLIVGPVDVAPLGKTGAEDRPEIVIGAVVIRLEAGASAERIVSVVRGLEANP</sequence>
<dbReference type="PANTHER" id="PTHR37936">
    <property type="entry name" value="TRANSPOSASE INSC FOR INSERTION ELEMENT IS2A-RELATED"/>
    <property type="match status" value="1"/>
</dbReference>
<dbReference type="Pfam" id="PF01527">
    <property type="entry name" value="HTH_Tnp_1"/>
    <property type="match status" value="1"/>
</dbReference>
<dbReference type="NCBIfam" id="NF047595">
    <property type="entry name" value="IS66_ISRel24_TnpA"/>
    <property type="match status" value="1"/>
</dbReference>